<dbReference type="Proteomes" id="UP000447434">
    <property type="component" value="Chromosome 21"/>
</dbReference>
<evidence type="ECO:0000313" key="2">
    <source>
        <dbReference type="Proteomes" id="UP000447434"/>
    </source>
</evidence>
<comment type="caution">
    <text evidence="1">The sequence shown here is derived from an EMBL/GenBank/DDBJ whole genome shotgun (WGS) entry which is preliminary data.</text>
</comment>
<protein>
    <submittedName>
        <fullName evidence="1">Uncharacterized protein</fullName>
    </submittedName>
</protein>
<dbReference type="EMBL" id="WOCE01000021">
    <property type="protein sequence ID" value="KAE9589569.1"/>
    <property type="molecule type" value="Genomic_DNA"/>
</dbReference>
<dbReference type="AlphaFoldDB" id="A0A6A4NQA2"/>
<sequence>MHKLDISACKNATISKAIDFPKYYSFSNLNIIHNLSTILNLTLHIEGVGRG</sequence>
<keyword evidence="2" id="KW-1185">Reference proteome</keyword>
<gene>
    <name evidence="1" type="ORF">Lalb_Chr21g0310401</name>
</gene>
<proteinExistence type="predicted"/>
<reference evidence="2" key="1">
    <citation type="journal article" date="2020" name="Nat. Commun.">
        <title>Genome sequence of the cluster root forming white lupin.</title>
        <authorList>
            <person name="Hufnagel B."/>
            <person name="Marques A."/>
            <person name="Soriano A."/>
            <person name="Marques L."/>
            <person name="Divol F."/>
            <person name="Doumas P."/>
            <person name="Sallet E."/>
            <person name="Mancinotti D."/>
            <person name="Carrere S."/>
            <person name="Marande W."/>
            <person name="Arribat S."/>
            <person name="Keller J."/>
            <person name="Huneau C."/>
            <person name="Blein T."/>
            <person name="Aime D."/>
            <person name="Laguerre M."/>
            <person name="Taylor J."/>
            <person name="Schubert V."/>
            <person name="Nelson M."/>
            <person name="Geu-Flores F."/>
            <person name="Crespi M."/>
            <person name="Gallardo-Guerrero K."/>
            <person name="Delaux P.-M."/>
            <person name="Salse J."/>
            <person name="Berges H."/>
            <person name="Guyot R."/>
            <person name="Gouzy J."/>
            <person name="Peret B."/>
        </authorList>
    </citation>
    <scope>NUCLEOTIDE SEQUENCE [LARGE SCALE GENOMIC DNA]</scope>
    <source>
        <strain evidence="2">cv. Amiga</strain>
    </source>
</reference>
<name>A0A6A4NQA2_LUPAL</name>
<evidence type="ECO:0000313" key="1">
    <source>
        <dbReference type="EMBL" id="KAE9589569.1"/>
    </source>
</evidence>
<accession>A0A6A4NQA2</accession>
<organism evidence="1 2">
    <name type="scientific">Lupinus albus</name>
    <name type="common">White lupine</name>
    <name type="synonym">Lupinus termis</name>
    <dbReference type="NCBI Taxonomy" id="3870"/>
    <lineage>
        <taxon>Eukaryota</taxon>
        <taxon>Viridiplantae</taxon>
        <taxon>Streptophyta</taxon>
        <taxon>Embryophyta</taxon>
        <taxon>Tracheophyta</taxon>
        <taxon>Spermatophyta</taxon>
        <taxon>Magnoliopsida</taxon>
        <taxon>eudicotyledons</taxon>
        <taxon>Gunneridae</taxon>
        <taxon>Pentapetalae</taxon>
        <taxon>rosids</taxon>
        <taxon>fabids</taxon>
        <taxon>Fabales</taxon>
        <taxon>Fabaceae</taxon>
        <taxon>Papilionoideae</taxon>
        <taxon>50 kb inversion clade</taxon>
        <taxon>genistoids sensu lato</taxon>
        <taxon>core genistoids</taxon>
        <taxon>Genisteae</taxon>
        <taxon>Lupinus</taxon>
    </lineage>
</organism>